<evidence type="ECO:0008006" key="5">
    <source>
        <dbReference type="Google" id="ProtNLM"/>
    </source>
</evidence>
<dbReference type="InterPro" id="IPR019429">
    <property type="entry name" value="7TM_GPCR_serpentine_rcpt_Sri"/>
</dbReference>
<dbReference type="PANTHER" id="PTHR22941">
    <property type="entry name" value="SERPENTINE RECEPTOR"/>
    <property type="match status" value="1"/>
</dbReference>
<dbReference type="EMBL" id="BTSY01000025">
    <property type="protein sequence ID" value="GMT37041.1"/>
    <property type="molecule type" value="Genomic_DNA"/>
</dbReference>
<reference evidence="2" key="1">
    <citation type="submission" date="2023-10" db="EMBL/GenBank/DDBJ databases">
        <title>Genome assembly of Pristionchus species.</title>
        <authorList>
            <person name="Yoshida K."/>
            <person name="Sommer R.J."/>
        </authorList>
    </citation>
    <scope>NUCLEOTIDE SEQUENCE</scope>
    <source>
        <strain evidence="2">RS5133</strain>
    </source>
</reference>
<dbReference type="PANTHER" id="PTHR22941:SF26">
    <property type="entry name" value="SERPENTINE RECEPTOR, CLASS H"/>
    <property type="match status" value="1"/>
</dbReference>
<comment type="caution">
    <text evidence="2">The sequence shown here is derived from an EMBL/GenBank/DDBJ whole genome shotgun (WGS) entry which is preliminary data.</text>
</comment>
<feature type="transmembrane region" description="Helical" evidence="1">
    <location>
        <begin position="50"/>
        <end position="68"/>
    </location>
</feature>
<feature type="non-terminal residue" evidence="2">
    <location>
        <position position="131"/>
    </location>
</feature>
<feature type="transmembrane region" description="Helical" evidence="1">
    <location>
        <begin position="97"/>
        <end position="117"/>
    </location>
</feature>
<protein>
    <recommendedName>
        <fullName evidence="5">G protein-coupled receptor</fullName>
    </recommendedName>
</protein>
<feature type="non-terminal residue" evidence="2">
    <location>
        <position position="1"/>
    </location>
</feature>
<evidence type="ECO:0000256" key="1">
    <source>
        <dbReference type="SAM" id="Phobius"/>
    </source>
</evidence>
<keyword evidence="1" id="KW-0812">Transmembrane</keyword>
<name>A0AAV5VLE6_9BILA</name>
<dbReference type="Pfam" id="PF10327">
    <property type="entry name" value="7TM_GPCR_Sri"/>
    <property type="match status" value="1"/>
</dbReference>
<evidence type="ECO:0000313" key="4">
    <source>
        <dbReference type="Proteomes" id="UP001432322"/>
    </source>
</evidence>
<keyword evidence="4" id="KW-1185">Reference proteome</keyword>
<keyword evidence="1" id="KW-1133">Transmembrane helix</keyword>
<dbReference type="EMBL" id="BTSY01000003">
    <property type="protein sequence ID" value="GMT20446.1"/>
    <property type="molecule type" value="Genomic_DNA"/>
</dbReference>
<evidence type="ECO:0000313" key="3">
    <source>
        <dbReference type="EMBL" id="GMT37041.1"/>
    </source>
</evidence>
<evidence type="ECO:0000313" key="2">
    <source>
        <dbReference type="EMBL" id="GMT20446.1"/>
    </source>
</evidence>
<organism evidence="2 4">
    <name type="scientific">Pristionchus fissidentatus</name>
    <dbReference type="NCBI Taxonomy" id="1538716"/>
    <lineage>
        <taxon>Eukaryota</taxon>
        <taxon>Metazoa</taxon>
        <taxon>Ecdysozoa</taxon>
        <taxon>Nematoda</taxon>
        <taxon>Chromadorea</taxon>
        <taxon>Rhabditida</taxon>
        <taxon>Rhabditina</taxon>
        <taxon>Diplogasteromorpha</taxon>
        <taxon>Diplogasteroidea</taxon>
        <taxon>Neodiplogasteridae</taxon>
        <taxon>Pristionchus</taxon>
    </lineage>
</organism>
<feature type="transmembrane region" description="Helical" evidence="1">
    <location>
        <begin position="20"/>
        <end position="38"/>
    </location>
</feature>
<sequence>LMIFLSLSLQEALLTVQRCLFVFTSLLNLISVICLSVETPKSQEKIRRHIVFLQAIIIISSVHLDVLFEPIPLFPVTGGYCTGLLCVPAGIPFHCNFVIYVLCLVLTGLAICDCSLLRHQTIIPASNRWRL</sequence>
<gene>
    <name evidence="2" type="ORF">PFISCL1PPCAC_11743</name>
    <name evidence="3" type="ORF">PFISCL1PPCAC_28338</name>
</gene>
<keyword evidence="1" id="KW-0472">Membrane</keyword>
<accession>A0AAV5VLE6</accession>
<dbReference type="InterPro" id="IPR053220">
    <property type="entry name" value="Nematode_rcpt-like_serp_H"/>
</dbReference>
<proteinExistence type="predicted"/>
<dbReference type="Proteomes" id="UP001432322">
    <property type="component" value="Unassembled WGS sequence"/>
</dbReference>
<dbReference type="AlphaFoldDB" id="A0AAV5VLE6"/>